<evidence type="ECO:0000313" key="10">
    <source>
        <dbReference type="Proteomes" id="UP000198356"/>
    </source>
</evidence>
<dbReference type="InterPro" id="IPR001599">
    <property type="entry name" value="Macroglobln_a2"/>
</dbReference>
<evidence type="ECO:0000256" key="2">
    <source>
        <dbReference type="ARBA" id="ARBA00022729"/>
    </source>
</evidence>
<dbReference type="GO" id="GO:0004866">
    <property type="term" value="F:endopeptidase inhibitor activity"/>
    <property type="evidence" value="ECO:0007669"/>
    <property type="project" value="InterPro"/>
</dbReference>
<dbReference type="Gene3D" id="2.60.40.10">
    <property type="entry name" value="Immunoglobulins"/>
    <property type="match status" value="1"/>
</dbReference>
<dbReference type="Pfam" id="PF07677">
    <property type="entry name" value="A2M_recep"/>
    <property type="match status" value="1"/>
</dbReference>
<name>A0A239MHV1_9BACT</name>
<evidence type="ECO:0000256" key="1">
    <source>
        <dbReference type="ARBA" id="ARBA00010556"/>
    </source>
</evidence>
<comment type="similarity">
    <text evidence="1">Belongs to the protease inhibitor I39 (alpha-2-macroglobulin) family. Bacterial alpha-2-macroglobulin subfamily.</text>
</comment>
<evidence type="ECO:0000259" key="6">
    <source>
        <dbReference type="SMART" id="SM01359"/>
    </source>
</evidence>
<gene>
    <name evidence="9" type="ORF">SAMN05421770_11337</name>
</gene>
<keyword evidence="2 5" id="KW-0732">Signal</keyword>
<dbReference type="InterPro" id="IPR008969">
    <property type="entry name" value="CarboxyPept-like_regulatory"/>
</dbReference>
<dbReference type="SUPFAM" id="SSF49464">
    <property type="entry name" value="Carboxypeptidase regulatory domain-like"/>
    <property type="match status" value="1"/>
</dbReference>
<dbReference type="InterPro" id="IPR013783">
    <property type="entry name" value="Ig-like_fold"/>
</dbReference>
<dbReference type="EMBL" id="FZOU01000013">
    <property type="protein sequence ID" value="SNT42236.1"/>
    <property type="molecule type" value="Genomic_DNA"/>
</dbReference>
<evidence type="ECO:0000256" key="5">
    <source>
        <dbReference type="SAM" id="SignalP"/>
    </source>
</evidence>
<feature type="signal peptide" evidence="5">
    <location>
        <begin position="1"/>
        <end position="23"/>
    </location>
</feature>
<dbReference type="Pfam" id="PF07678">
    <property type="entry name" value="TED_complement"/>
    <property type="match status" value="1"/>
</dbReference>
<dbReference type="Gene3D" id="1.50.10.20">
    <property type="match status" value="1"/>
</dbReference>
<accession>A0A239MHV1</accession>
<sequence>MNVICLLKDRIVLRLMLALLALAAPLQAEKPTATWLHRTLALEIPYHGQRSGQGRLTVELLSPEDEVLAHSERPVNATQGEGLWRMELSPAAPISFEELVWERVRYRFRYDGEAAPAIEQVQPVGDILRRPVMRILGQGAYLSGAQAAIRVVVFDGDSAEARPIAQNGSLRIELMAANEKPRPLFAGRLDRRGSVDAAIRFPTGLTGSYALHLVAETPIGTVESTQTIRLEDKVGILLTTEKPIYQPAQTIHVRALTLDRASHHAAANRKLTLELEDSRGNKVFRRAVETDAYGIASAEFALADEVNLGAYHLRAILGDAANPTGTQELTLQVERYVLPKFRVAIELAQKNGKPRRDYRPGDHVTGTVRANYFFGKPVENAPVQIVVQGLDVSLFTAAHAQGSTNAAGDYRFDIALPNYMAGRKQSQGAAPVLIEATVKDSAGHAETRGEGVTVSQSPLLLTAVPEGGALVSGMENQVYVLASYPDGAPAESQLAVRFGAQPVQHIATDKGGVAILRVTPSAQGDASLHIEADDRHGSRAASNVNLQTREGDDQLLLRLPHAVYKPGDNLSLTVYSTRPHGTAYIDLVKDGQTILTRDVEIVNGRADLSLRATPQMAGTLSVTAYVLGRDAQTIEDHRMVFVQPADELHIQATADAASYLPGAEARVHFHVTNARGEGVQAALGLEVVDEAVFALADKQPGFAKIFFYLEQELLKPRYEIHSLSLNEAVNHGQSDDRAAQALFSAAGTVDLHTLRVEAGQRLPMERAAEFHQRYQSAFEDELRTLLLRLPPEGPQDRDFTQRFDRIVDENNRGPRDAWGTPLRVDPPWQGARRRSVTASYYRIRSAGPDRQFDTADDLSAMVESRLGDLYPTQHTGSMELRIEHDRGPATALTEIAGVVMDQTGAIVPGAAVRLHRLDAAATRSGASNRDGAFTLSALPAGRYRLEIVSPGFETSAQEFTLAPRDRAVIRCTLQLGAVMEAVTVTGAMDMVETADATTVMALPLNNRNFAAVAAAPQPMARAMGMAAGLGRTRAAADAAPEAHVRSYFPEALYINPEIVTDGRGDASIAIPVADSITTWRMAMFASTQSGALGSGTSSLKVFQDFFVDLDLPVTLTQGDRVTLPVAVYNYSGARGDVSLSLEKQDWFDLVDDASEKTVAVDAGKVGGSEFTLQVKRLGKFKLTLVAHMHGASNRQDTVVREIEVVPNGQQQEIVFNGRLDSGAGSAAQHVVRFPQDALPDAGKLYVRLYPGPLSQVIEGMDGILRMPGGCFEQTSSSTYPNVLALDYMKRTKKLTPEIHAKAEGYIANGYQRLLTFEVPGGGFSWFGQAPANKILTAYGLMEFRDMSRVYDVDPRLIERTAQWLASQQQPDGSWKPDTQFINEGATNRYNSDVLRITAYLAWALENSGSQQQAVQRATSYIAQHLDSGKTDPYTLAVLANFAVEADKNSELTHHILQLLTDARIQKGERAWWASAETGVYSSGESAAVETTGLAIQALLKSGQYPQIVRHALAWLLEKKGANGNWGTTQATIMALRALLAASEASGSDALGTVDVLLNGKTVQTLAITAENNDLLHQFALPQVAASEDNHVELRFTGSGSMAYQVAGRYFTPWPAKAAKEALSIDVAYDRTRLAQNDIVTATATVHSNLDKTANMVMVDLGIPPGFELQSEDLQSIVEKTAHARTGRLEKFSLTATQAILYLDSVGAGETLHLNFRLRAKYPIRAKNFASRVYEYYDPAVGDTAKPVQFEVTAK</sequence>
<feature type="domain" description="Alpha-macroglobulin receptor-binding" evidence="8">
    <location>
        <begin position="1653"/>
        <end position="1746"/>
    </location>
</feature>
<dbReference type="Gene3D" id="2.60.40.1120">
    <property type="entry name" value="Carboxypeptidase-like, regulatory domain"/>
    <property type="match status" value="1"/>
</dbReference>
<dbReference type="InterPro" id="IPR009048">
    <property type="entry name" value="A-macroglobulin_rcpt-bd"/>
</dbReference>
<evidence type="ECO:0000256" key="4">
    <source>
        <dbReference type="ARBA" id="ARBA00023157"/>
    </source>
</evidence>
<dbReference type="Pfam" id="PF00207">
    <property type="entry name" value="A2M"/>
    <property type="match status" value="1"/>
</dbReference>
<evidence type="ECO:0000256" key="3">
    <source>
        <dbReference type="ARBA" id="ARBA00022966"/>
    </source>
</evidence>
<dbReference type="Gene3D" id="2.60.40.1930">
    <property type="match status" value="1"/>
</dbReference>
<dbReference type="SMART" id="SM01419">
    <property type="entry name" value="Thiol-ester_cl"/>
    <property type="match status" value="1"/>
</dbReference>
<dbReference type="Gene3D" id="2.20.130.20">
    <property type="match status" value="1"/>
</dbReference>
<evidence type="ECO:0000313" key="9">
    <source>
        <dbReference type="EMBL" id="SNT42236.1"/>
    </source>
</evidence>
<proteinExistence type="inferred from homology"/>
<evidence type="ECO:0000259" key="7">
    <source>
        <dbReference type="SMART" id="SM01360"/>
    </source>
</evidence>
<dbReference type="InterPro" id="IPR002890">
    <property type="entry name" value="MG2"/>
</dbReference>
<keyword evidence="10" id="KW-1185">Reference proteome</keyword>
<feature type="domain" description="Alpha-2-macroglobulin" evidence="7">
    <location>
        <begin position="1052"/>
        <end position="1141"/>
    </location>
</feature>
<dbReference type="InterPro" id="IPR036595">
    <property type="entry name" value="A-macroglobulin_rcpt-bd_sf"/>
</dbReference>
<dbReference type="InterPro" id="IPR008930">
    <property type="entry name" value="Terpenoid_cyclase/PrenylTrfase"/>
</dbReference>
<dbReference type="GO" id="GO:0005615">
    <property type="term" value="C:extracellular space"/>
    <property type="evidence" value="ECO:0007669"/>
    <property type="project" value="InterPro"/>
</dbReference>
<dbReference type="OrthoDB" id="97821at2"/>
<evidence type="ECO:0000259" key="8">
    <source>
        <dbReference type="SMART" id="SM01361"/>
    </source>
</evidence>
<dbReference type="SUPFAM" id="SSF48239">
    <property type="entry name" value="Terpenoid cyclases/Protein prenyltransferases"/>
    <property type="match status" value="1"/>
</dbReference>
<dbReference type="CDD" id="cd02891">
    <property type="entry name" value="A2M_like"/>
    <property type="match status" value="1"/>
</dbReference>
<feature type="domain" description="Alpha-2-macroglobulin bait region" evidence="6">
    <location>
        <begin position="555"/>
        <end position="695"/>
    </location>
</feature>
<dbReference type="Gene3D" id="2.60.40.690">
    <property type="entry name" value="Alpha-macroglobulin, receptor-binding domain"/>
    <property type="match status" value="1"/>
</dbReference>
<reference evidence="9 10" key="1">
    <citation type="submission" date="2017-06" db="EMBL/GenBank/DDBJ databases">
        <authorList>
            <person name="Kim H.J."/>
            <person name="Triplett B.A."/>
        </authorList>
    </citation>
    <scope>NUCLEOTIDE SEQUENCE [LARGE SCALE GENOMIC DNA]</scope>
    <source>
        <strain evidence="9 10">DSM 18704</strain>
    </source>
</reference>
<dbReference type="InterPro" id="IPR047565">
    <property type="entry name" value="Alpha-macroglob_thiol-ester_cl"/>
</dbReference>
<dbReference type="Proteomes" id="UP000198356">
    <property type="component" value="Unassembled WGS sequence"/>
</dbReference>
<dbReference type="PANTHER" id="PTHR11412">
    <property type="entry name" value="MACROGLOBULIN / COMPLEMENT"/>
    <property type="match status" value="1"/>
</dbReference>
<dbReference type="SMART" id="SM01360">
    <property type="entry name" value="A2M"/>
    <property type="match status" value="1"/>
</dbReference>
<dbReference type="Pfam" id="PF01835">
    <property type="entry name" value="MG2"/>
    <property type="match status" value="1"/>
</dbReference>
<dbReference type="InterPro" id="IPR011626">
    <property type="entry name" value="Alpha-macroglobulin_TED"/>
</dbReference>
<dbReference type="InterPro" id="IPR050473">
    <property type="entry name" value="A2M/Complement_sys"/>
</dbReference>
<feature type="chain" id="PRO_5012828319" evidence="5">
    <location>
        <begin position="24"/>
        <end position="1754"/>
    </location>
</feature>
<dbReference type="InterPro" id="IPR011625">
    <property type="entry name" value="A2M_N_BRD"/>
</dbReference>
<dbReference type="SMART" id="SM01359">
    <property type="entry name" value="A2M_N_2"/>
    <property type="match status" value="1"/>
</dbReference>
<keyword evidence="3" id="KW-0882">Thioester bond</keyword>
<dbReference type="SUPFAM" id="SSF49410">
    <property type="entry name" value="Alpha-macroglobulin receptor domain"/>
    <property type="match status" value="1"/>
</dbReference>
<dbReference type="PANTHER" id="PTHR11412:SF136">
    <property type="entry name" value="CD109 ANTIGEN"/>
    <property type="match status" value="1"/>
</dbReference>
<organism evidence="9 10">
    <name type="scientific">Granulicella rosea</name>
    <dbReference type="NCBI Taxonomy" id="474952"/>
    <lineage>
        <taxon>Bacteria</taxon>
        <taxon>Pseudomonadati</taxon>
        <taxon>Acidobacteriota</taxon>
        <taxon>Terriglobia</taxon>
        <taxon>Terriglobales</taxon>
        <taxon>Acidobacteriaceae</taxon>
        <taxon>Granulicella</taxon>
    </lineage>
</organism>
<protein>
    <submittedName>
        <fullName evidence="9">Alpha-2-macroglobulin family N-terminal region</fullName>
    </submittedName>
</protein>
<dbReference type="RefSeq" id="WP_089410364.1">
    <property type="nucleotide sequence ID" value="NZ_FZOU01000013.1"/>
</dbReference>
<dbReference type="Pfam" id="PF13620">
    <property type="entry name" value="CarboxypepD_reg"/>
    <property type="match status" value="1"/>
</dbReference>
<dbReference type="SMART" id="SM01361">
    <property type="entry name" value="A2M_recep"/>
    <property type="match status" value="1"/>
</dbReference>
<dbReference type="Pfam" id="PF07703">
    <property type="entry name" value="A2M_BRD"/>
    <property type="match status" value="1"/>
</dbReference>
<keyword evidence="4" id="KW-1015">Disulfide bond</keyword>